<organism evidence="5 6">
    <name type="scientific">Candidatus Iainarchaeum sp</name>
    <dbReference type="NCBI Taxonomy" id="3101447"/>
    <lineage>
        <taxon>Archaea</taxon>
        <taxon>Candidatus Iainarchaeota</taxon>
        <taxon>Candidatus Iainarchaeia</taxon>
        <taxon>Candidatus Iainarchaeales</taxon>
        <taxon>Candidatus Iainarchaeaceae</taxon>
        <taxon>Candidatus Iainarchaeum</taxon>
    </lineage>
</organism>
<keyword evidence="3" id="KW-0687">Ribonucleoprotein</keyword>
<keyword evidence="2 5" id="KW-0689">Ribosomal protein</keyword>
<sequence length="135" mass="15081">MVQWHTKSRKKTSGGKRTTVRRCDKKKAWMGGLPANTKTSETSEQEIKTKQGRGSKLKKRTIQTKYVNVVDKKTGKVQKLEIIAVKENNANRLFARSNITTKGAIIRVKSGNTEKLAKVTNRPGQDGNVNAELTE</sequence>
<dbReference type="EMBL" id="JAAZKV010000007">
    <property type="protein sequence ID" value="NMA44346.1"/>
    <property type="molecule type" value="Genomic_DNA"/>
</dbReference>
<dbReference type="GO" id="GO:0006412">
    <property type="term" value="P:translation"/>
    <property type="evidence" value="ECO:0007669"/>
    <property type="project" value="InterPro"/>
</dbReference>
<proteinExistence type="inferred from homology"/>
<name>A0A7K4BYL4_9ARCH</name>
<evidence type="ECO:0000313" key="6">
    <source>
        <dbReference type="Proteomes" id="UP000526302"/>
    </source>
</evidence>
<dbReference type="InterPro" id="IPR001047">
    <property type="entry name" value="Ribosomal_eS8"/>
</dbReference>
<comment type="similarity">
    <text evidence="1">Belongs to the eukaryotic ribosomal protein eS8 family.</text>
</comment>
<accession>A0A7K4BYL4</accession>
<dbReference type="Gene3D" id="2.40.10.310">
    <property type="match status" value="1"/>
</dbReference>
<evidence type="ECO:0000313" key="5">
    <source>
        <dbReference type="EMBL" id="NMA44346.1"/>
    </source>
</evidence>
<dbReference type="AlphaFoldDB" id="A0A7K4BYL4"/>
<protein>
    <submittedName>
        <fullName evidence="5">30S ribosomal protein S8e</fullName>
    </submittedName>
</protein>
<evidence type="ECO:0000256" key="3">
    <source>
        <dbReference type="ARBA" id="ARBA00023274"/>
    </source>
</evidence>
<evidence type="ECO:0000256" key="2">
    <source>
        <dbReference type="ARBA" id="ARBA00022980"/>
    </source>
</evidence>
<feature type="region of interest" description="Disordered" evidence="4">
    <location>
        <begin position="116"/>
        <end position="135"/>
    </location>
</feature>
<feature type="region of interest" description="Disordered" evidence="4">
    <location>
        <begin position="28"/>
        <end position="57"/>
    </location>
</feature>
<reference evidence="5 6" key="1">
    <citation type="journal article" date="2020" name="Biotechnol. Biofuels">
        <title>New insights from the biogas microbiome by comprehensive genome-resolved metagenomics of nearly 1600 species originating from multiple anaerobic digesters.</title>
        <authorList>
            <person name="Campanaro S."/>
            <person name="Treu L."/>
            <person name="Rodriguez-R L.M."/>
            <person name="Kovalovszki A."/>
            <person name="Ziels R.M."/>
            <person name="Maus I."/>
            <person name="Zhu X."/>
            <person name="Kougias P.G."/>
            <person name="Basile A."/>
            <person name="Luo G."/>
            <person name="Schluter A."/>
            <person name="Konstantinidis K.T."/>
            <person name="Angelidaki I."/>
        </authorList>
    </citation>
    <scope>NUCLEOTIDE SEQUENCE [LARGE SCALE GENOMIC DNA]</scope>
    <source>
        <strain evidence="5">AS22ysBPME_79</strain>
    </source>
</reference>
<dbReference type="Proteomes" id="UP000526302">
    <property type="component" value="Unassembled WGS sequence"/>
</dbReference>
<evidence type="ECO:0000256" key="1">
    <source>
        <dbReference type="ARBA" id="ARBA00005257"/>
    </source>
</evidence>
<gene>
    <name evidence="5" type="ORF">GX950_00845</name>
</gene>
<dbReference type="NCBIfam" id="TIGR00307">
    <property type="entry name" value="eS8"/>
    <property type="match status" value="1"/>
</dbReference>
<evidence type="ECO:0000256" key="4">
    <source>
        <dbReference type="SAM" id="MobiDB-lite"/>
    </source>
</evidence>
<dbReference type="InterPro" id="IPR022309">
    <property type="entry name" value="Ribosomal_Se8/biogenesis_NSA2"/>
</dbReference>
<dbReference type="GO" id="GO:0003735">
    <property type="term" value="F:structural constituent of ribosome"/>
    <property type="evidence" value="ECO:0007669"/>
    <property type="project" value="InterPro"/>
</dbReference>
<dbReference type="GO" id="GO:0005840">
    <property type="term" value="C:ribosome"/>
    <property type="evidence" value="ECO:0007669"/>
    <property type="project" value="UniProtKB-KW"/>
</dbReference>
<comment type="caution">
    <text evidence="5">The sequence shown here is derived from an EMBL/GenBank/DDBJ whole genome shotgun (WGS) entry which is preliminary data.</text>
</comment>
<dbReference type="Pfam" id="PF01201">
    <property type="entry name" value="Ribosomal_S8e"/>
    <property type="match status" value="1"/>
</dbReference>
<dbReference type="GO" id="GO:1990904">
    <property type="term" value="C:ribonucleoprotein complex"/>
    <property type="evidence" value="ECO:0007669"/>
    <property type="project" value="UniProtKB-KW"/>
</dbReference>